<dbReference type="GO" id="GO:0020037">
    <property type="term" value="F:heme binding"/>
    <property type="evidence" value="ECO:0007669"/>
    <property type="project" value="InterPro"/>
</dbReference>
<organism evidence="11">
    <name type="scientific">Croton stellatopilosus</name>
    <dbReference type="NCBI Taxonomy" id="431156"/>
    <lineage>
        <taxon>Eukaryota</taxon>
        <taxon>Viridiplantae</taxon>
        <taxon>Streptophyta</taxon>
        <taxon>Embryophyta</taxon>
        <taxon>Tracheophyta</taxon>
        <taxon>Spermatophyta</taxon>
        <taxon>Magnoliopsida</taxon>
        <taxon>eudicotyledons</taxon>
        <taxon>Gunneridae</taxon>
        <taxon>Pentapetalae</taxon>
        <taxon>rosids</taxon>
        <taxon>fabids</taxon>
        <taxon>Malpighiales</taxon>
        <taxon>Euphorbiaceae</taxon>
        <taxon>Crotonoideae</taxon>
        <taxon>Crotoneae</taxon>
        <taxon>Croton</taxon>
    </lineage>
</organism>
<proteinExistence type="evidence at transcript level"/>
<dbReference type="GO" id="GO:0004497">
    <property type="term" value="F:monooxygenase activity"/>
    <property type="evidence" value="ECO:0007669"/>
    <property type="project" value="UniProtKB-KW"/>
</dbReference>
<sequence length="499" mass="56872">MEDFTFTSLTFLFIFVIFISFKAIKKRAFKSSTPILPPGPWKLPIIGNIHQLLGSSPHQSLHKLSKKYGPLMHLKFGEISYLVVSSPEVAKEFLKTHDLDFSDRPYRLAFDIVAYGCTNIVFSQYGAYWRNLRKICIMELLSPKRVESFRFIREQEVLNLIKTISSHQGSVINLSKMLFALTYGITSSAAFGKKYDHKAFCEAVDEVSNLSAGFSVADLYPSLNFLEKVSGLRPKLEKLHEKLNGILDRILEEHRNKKCSDEKIKEVEDLVDVLLKVQEHGDLDFPLTDDNIKTVLLDIFSAGSETSSTIVEWAMSEMIKNPRIFKKAQSEVREIYKGKENVDETKIHELKYLNCIIKETLRLHPSLPLVAKQSRANVEILGYDIPIKTKVLINLWAIGRDPKYWTKPESFCPERFIDNSISYKGVDFEFIPFGAGRRICPGISFALPNIELPLAQLLFHFDWKLGNGLKNQDLDMTEGHGLSIGRKHDLLVVPIASRT</sequence>
<evidence type="ECO:0000313" key="11">
    <source>
        <dbReference type="EMBL" id="AYM55635.1"/>
    </source>
</evidence>
<dbReference type="InterPro" id="IPR036396">
    <property type="entry name" value="Cyt_P450_sf"/>
</dbReference>
<dbReference type="InterPro" id="IPR001128">
    <property type="entry name" value="Cyt_P450"/>
</dbReference>
<gene>
    <name evidence="11" type="primary">CYP71D518</name>
</gene>
<dbReference type="FunFam" id="1.10.630.10:FF:000043">
    <property type="entry name" value="Cytochrome P450 99A2"/>
    <property type="match status" value="1"/>
</dbReference>
<keyword evidence="4 8" id="KW-0479">Metal-binding</keyword>
<dbReference type="GO" id="GO:0005506">
    <property type="term" value="F:iron ion binding"/>
    <property type="evidence" value="ECO:0007669"/>
    <property type="project" value="InterPro"/>
</dbReference>
<reference evidence="11" key="1">
    <citation type="submission" date="2018-01" db="EMBL/GenBank/DDBJ databases">
        <title>Identification of Cytochrome P450 in Croton stellatopilosus Transcriptome.</title>
        <authorList>
            <person name="Sintupachee S."/>
            <person name="De-Eknamkul W."/>
        </authorList>
    </citation>
    <scope>NUCLEOTIDE SEQUENCE</scope>
</reference>
<dbReference type="PANTHER" id="PTHR47955:SF8">
    <property type="entry name" value="CYTOCHROME P450 71D11-LIKE"/>
    <property type="match status" value="1"/>
</dbReference>
<dbReference type="PRINTS" id="PR00385">
    <property type="entry name" value="P450"/>
</dbReference>
<evidence type="ECO:0000256" key="6">
    <source>
        <dbReference type="ARBA" id="ARBA00023004"/>
    </source>
</evidence>
<evidence type="ECO:0000256" key="7">
    <source>
        <dbReference type="ARBA" id="ARBA00023033"/>
    </source>
</evidence>
<name>A0A3G2CJY0_9ROSI</name>
<comment type="cofactor">
    <cofactor evidence="1 8">
        <name>heme</name>
        <dbReference type="ChEBI" id="CHEBI:30413"/>
    </cofactor>
</comment>
<dbReference type="EMBL" id="MG816172">
    <property type="protein sequence ID" value="AYM55635.1"/>
    <property type="molecule type" value="mRNA"/>
</dbReference>
<evidence type="ECO:0000256" key="2">
    <source>
        <dbReference type="ARBA" id="ARBA00010617"/>
    </source>
</evidence>
<evidence type="ECO:0000256" key="5">
    <source>
        <dbReference type="ARBA" id="ARBA00023002"/>
    </source>
</evidence>
<dbReference type="InterPro" id="IPR017972">
    <property type="entry name" value="Cyt_P450_CS"/>
</dbReference>
<keyword evidence="10" id="KW-0812">Transmembrane</keyword>
<feature type="binding site" description="axial binding residue" evidence="8">
    <location>
        <position position="440"/>
    </location>
    <ligand>
        <name>heme</name>
        <dbReference type="ChEBI" id="CHEBI:30413"/>
    </ligand>
    <ligandPart>
        <name>Fe</name>
        <dbReference type="ChEBI" id="CHEBI:18248"/>
    </ligandPart>
</feature>
<evidence type="ECO:0000256" key="3">
    <source>
        <dbReference type="ARBA" id="ARBA00022617"/>
    </source>
</evidence>
<evidence type="ECO:0000256" key="4">
    <source>
        <dbReference type="ARBA" id="ARBA00022723"/>
    </source>
</evidence>
<dbReference type="PANTHER" id="PTHR47955">
    <property type="entry name" value="CYTOCHROME P450 FAMILY 71 PROTEIN"/>
    <property type="match status" value="1"/>
</dbReference>
<dbReference type="PRINTS" id="PR00463">
    <property type="entry name" value="EP450I"/>
</dbReference>
<keyword evidence="10" id="KW-0472">Membrane</keyword>
<dbReference type="AlphaFoldDB" id="A0A3G2CJY0"/>
<evidence type="ECO:0000256" key="1">
    <source>
        <dbReference type="ARBA" id="ARBA00001971"/>
    </source>
</evidence>
<dbReference type="Pfam" id="PF00067">
    <property type="entry name" value="p450"/>
    <property type="match status" value="1"/>
</dbReference>
<evidence type="ECO:0000256" key="8">
    <source>
        <dbReference type="PIRSR" id="PIRSR602401-1"/>
    </source>
</evidence>
<dbReference type="CDD" id="cd11072">
    <property type="entry name" value="CYP71-like"/>
    <property type="match status" value="1"/>
</dbReference>
<dbReference type="GO" id="GO:0016705">
    <property type="term" value="F:oxidoreductase activity, acting on paired donors, with incorporation or reduction of molecular oxygen"/>
    <property type="evidence" value="ECO:0007669"/>
    <property type="project" value="InterPro"/>
</dbReference>
<evidence type="ECO:0000256" key="9">
    <source>
        <dbReference type="RuleBase" id="RU000461"/>
    </source>
</evidence>
<keyword evidence="10" id="KW-1133">Transmembrane helix</keyword>
<keyword evidence="5 9" id="KW-0560">Oxidoreductase</keyword>
<keyword evidence="7 9" id="KW-0503">Monooxygenase</keyword>
<accession>A0A3G2CJY0</accession>
<comment type="similarity">
    <text evidence="2 9">Belongs to the cytochrome P450 family.</text>
</comment>
<dbReference type="PROSITE" id="PS00086">
    <property type="entry name" value="CYTOCHROME_P450"/>
    <property type="match status" value="1"/>
</dbReference>
<dbReference type="Gene3D" id="1.10.630.10">
    <property type="entry name" value="Cytochrome P450"/>
    <property type="match status" value="1"/>
</dbReference>
<dbReference type="InterPro" id="IPR002401">
    <property type="entry name" value="Cyt_P450_E_grp-I"/>
</dbReference>
<dbReference type="SUPFAM" id="SSF48264">
    <property type="entry name" value="Cytochrome P450"/>
    <property type="match status" value="1"/>
</dbReference>
<feature type="transmembrane region" description="Helical" evidence="10">
    <location>
        <begin position="6"/>
        <end position="24"/>
    </location>
</feature>
<keyword evidence="3 8" id="KW-0349">Heme</keyword>
<evidence type="ECO:0000256" key="10">
    <source>
        <dbReference type="SAM" id="Phobius"/>
    </source>
</evidence>
<keyword evidence="6 8" id="KW-0408">Iron</keyword>
<protein>
    <submittedName>
        <fullName evidence="11">Cytochrome p450</fullName>
    </submittedName>
</protein>